<evidence type="ECO:0000313" key="4">
    <source>
        <dbReference type="Proteomes" id="UP000198287"/>
    </source>
</evidence>
<accession>A0A226ERY4</accession>
<dbReference type="OrthoDB" id="10538552at2759"/>
<feature type="region of interest" description="Disordered" evidence="1">
    <location>
        <begin position="46"/>
        <end position="67"/>
    </location>
</feature>
<protein>
    <submittedName>
        <fullName evidence="3">Uncharacterized protein</fullName>
    </submittedName>
</protein>
<dbReference type="Proteomes" id="UP000198287">
    <property type="component" value="Unassembled WGS sequence"/>
</dbReference>
<feature type="compositionally biased region" description="Acidic residues" evidence="1">
    <location>
        <begin position="51"/>
        <end position="66"/>
    </location>
</feature>
<keyword evidence="2" id="KW-0472">Membrane</keyword>
<evidence type="ECO:0000256" key="1">
    <source>
        <dbReference type="SAM" id="MobiDB-lite"/>
    </source>
</evidence>
<name>A0A226ERY4_FOLCA</name>
<keyword evidence="2" id="KW-0812">Transmembrane</keyword>
<dbReference type="AlphaFoldDB" id="A0A226ERY4"/>
<dbReference type="EMBL" id="LNIX01000002">
    <property type="protein sequence ID" value="OXA60395.1"/>
    <property type="molecule type" value="Genomic_DNA"/>
</dbReference>
<organism evidence="3 4">
    <name type="scientific">Folsomia candida</name>
    <name type="common">Springtail</name>
    <dbReference type="NCBI Taxonomy" id="158441"/>
    <lineage>
        <taxon>Eukaryota</taxon>
        <taxon>Metazoa</taxon>
        <taxon>Ecdysozoa</taxon>
        <taxon>Arthropoda</taxon>
        <taxon>Hexapoda</taxon>
        <taxon>Collembola</taxon>
        <taxon>Entomobryomorpha</taxon>
        <taxon>Isotomoidea</taxon>
        <taxon>Isotomidae</taxon>
        <taxon>Proisotominae</taxon>
        <taxon>Folsomia</taxon>
    </lineage>
</organism>
<evidence type="ECO:0000256" key="2">
    <source>
        <dbReference type="SAM" id="Phobius"/>
    </source>
</evidence>
<keyword evidence="4" id="KW-1185">Reference proteome</keyword>
<gene>
    <name evidence="3" type="ORF">Fcan01_04031</name>
</gene>
<reference evidence="3 4" key="1">
    <citation type="submission" date="2015-12" db="EMBL/GenBank/DDBJ databases">
        <title>The genome of Folsomia candida.</title>
        <authorList>
            <person name="Faddeeva A."/>
            <person name="Derks M.F."/>
            <person name="Anvar Y."/>
            <person name="Smit S."/>
            <person name="Van Straalen N."/>
            <person name="Roelofs D."/>
        </authorList>
    </citation>
    <scope>NUCLEOTIDE SEQUENCE [LARGE SCALE GENOMIC DNA]</scope>
    <source>
        <strain evidence="3 4">VU population</strain>
        <tissue evidence="3">Whole body</tissue>
    </source>
</reference>
<comment type="caution">
    <text evidence="3">The sequence shown here is derived from an EMBL/GenBank/DDBJ whole genome shotgun (WGS) entry which is preliminary data.</text>
</comment>
<feature type="transmembrane region" description="Helical" evidence="2">
    <location>
        <begin position="16"/>
        <end position="37"/>
    </location>
</feature>
<proteinExistence type="predicted"/>
<evidence type="ECO:0000313" key="3">
    <source>
        <dbReference type="EMBL" id="OXA60395.1"/>
    </source>
</evidence>
<sequence>MLGLLKSMDWDNVKSPILFVSGMLVGVILVAIIWYIVQVRKAHEKRQLEKEEGEQDEGDSEVDPEGENYPSAIIVADAKGDYLLEDKSQLGGIIDFKKVPRRESERQAARRELVITMLIAENRARKRADRARLLRDEFNRLSLIHDVSNYYGRVRTKVKNNLGNQLQPCLGGICSGSHHHHSTYLDDTCSSAHLHI</sequence>
<keyword evidence="2" id="KW-1133">Transmembrane helix</keyword>